<reference evidence="1 2" key="1">
    <citation type="journal article" date="2019" name="Nat. Ecol. Evol.">
        <title>Megaphylogeny resolves global patterns of mushroom evolution.</title>
        <authorList>
            <person name="Varga T."/>
            <person name="Krizsan K."/>
            <person name="Foldi C."/>
            <person name="Dima B."/>
            <person name="Sanchez-Garcia M."/>
            <person name="Sanchez-Ramirez S."/>
            <person name="Szollosi G.J."/>
            <person name="Szarkandi J.G."/>
            <person name="Papp V."/>
            <person name="Albert L."/>
            <person name="Andreopoulos W."/>
            <person name="Angelini C."/>
            <person name="Antonin V."/>
            <person name="Barry K.W."/>
            <person name="Bougher N.L."/>
            <person name="Buchanan P."/>
            <person name="Buyck B."/>
            <person name="Bense V."/>
            <person name="Catcheside P."/>
            <person name="Chovatia M."/>
            <person name="Cooper J."/>
            <person name="Damon W."/>
            <person name="Desjardin D."/>
            <person name="Finy P."/>
            <person name="Geml J."/>
            <person name="Haridas S."/>
            <person name="Hughes K."/>
            <person name="Justo A."/>
            <person name="Karasinski D."/>
            <person name="Kautmanova I."/>
            <person name="Kiss B."/>
            <person name="Kocsube S."/>
            <person name="Kotiranta H."/>
            <person name="LaButti K.M."/>
            <person name="Lechner B.E."/>
            <person name="Liimatainen K."/>
            <person name="Lipzen A."/>
            <person name="Lukacs Z."/>
            <person name="Mihaltcheva S."/>
            <person name="Morgado L.N."/>
            <person name="Niskanen T."/>
            <person name="Noordeloos M.E."/>
            <person name="Ohm R.A."/>
            <person name="Ortiz-Santana B."/>
            <person name="Ovrebo C."/>
            <person name="Racz N."/>
            <person name="Riley R."/>
            <person name="Savchenko A."/>
            <person name="Shiryaev A."/>
            <person name="Soop K."/>
            <person name="Spirin V."/>
            <person name="Szebenyi C."/>
            <person name="Tomsovsky M."/>
            <person name="Tulloss R.E."/>
            <person name="Uehling J."/>
            <person name="Grigoriev I.V."/>
            <person name="Vagvolgyi C."/>
            <person name="Papp T."/>
            <person name="Martin F.M."/>
            <person name="Miettinen O."/>
            <person name="Hibbett D.S."/>
            <person name="Nagy L.G."/>
        </authorList>
    </citation>
    <scope>NUCLEOTIDE SEQUENCE [LARGE SCALE GENOMIC DNA]</scope>
    <source>
        <strain evidence="1 2">CBS 309.79</strain>
    </source>
</reference>
<name>A0A5C3Q178_9AGAR</name>
<gene>
    <name evidence="1" type="ORF">BDV98DRAFT_481127</name>
</gene>
<keyword evidence="2" id="KW-1185">Reference proteome</keyword>
<organism evidence="1 2">
    <name type="scientific">Pterulicium gracile</name>
    <dbReference type="NCBI Taxonomy" id="1884261"/>
    <lineage>
        <taxon>Eukaryota</taxon>
        <taxon>Fungi</taxon>
        <taxon>Dikarya</taxon>
        <taxon>Basidiomycota</taxon>
        <taxon>Agaricomycotina</taxon>
        <taxon>Agaricomycetes</taxon>
        <taxon>Agaricomycetidae</taxon>
        <taxon>Agaricales</taxon>
        <taxon>Pleurotineae</taxon>
        <taxon>Pterulaceae</taxon>
        <taxon>Pterulicium</taxon>
    </lineage>
</organism>
<feature type="non-terminal residue" evidence="1">
    <location>
        <position position="1"/>
    </location>
</feature>
<dbReference type="EMBL" id="ML178872">
    <property type="protein sequence ID" value="TFK95855.1"/>
    <property type="molecule type" value="Genomic_DNA"/>
</dbReference>
<sequence length="56" mass="6569">LLHVLQNICDMGPLWVYWCFVMECSCSLLLPAVKSWKHPETSLANYWRDLSQNSQI</sequence>
<dbReference type="Proteomes" id="UP000305067">
    <property type="component" value="Unassembled WGS sequence"/>
</dbReference>
<proteinExistence type="predicted"/>
<protein>
    <submittedName>
        <fullName evidence="1">Uncharacterized protein</fullName>
    </submittedName>
</protein>
<accession>A0A5C3Q178</accession>
<dbReference type="OrthoDB" id="6613063at2759"/>
<dbReference type="AlphaFoldDB" id="A0A5C3Q178"/>
<evidence type="ECO:0000313" key="2">
    <source>
        <dbReference type="Proteomes" id="UP000305067"/>
    </source>
</evidence>
<evidence type="ECO:0000313" key="1">
    <source>
        <dbReference type="EMBL" id="TFK95855.1"/>
    </source>
</evidence>
<feature type="non-terminal residue" evidence="1">
    <location>
        <position position="56"/>
    </location>
</feature>